<dbReference type="Gene3D" id="3.20.20.450">
    <property type="entry name" value="EAL domain"/>
    <property type="match status" value="1"/>
</dbReference>
<dbReference type="Gene3D" id="3.30.450.40">
    <property type="match status" value="1"/>
</dbReference>
<dbReference type="Pfam" id="PF00563">
    <property type="entry name" value="EAL"/>
    <property type="match status" value="1"/>
</dbReference>
<dbReference type="Pfam" id="PF13185">
    <property type="entry name" value="GAF_2"/>
    <property type="match status" value="1"/>
</dbReference>
<dbReference type="SMART" id="SM00052">
    <property type="entry name" value="EAL"/>
    <property type="match status" value="1"/>
</dbReference>
<organism evidence="2 3">
    <name type="scientific">Actinotalea lenta</name>
    <dbReference type="NCBI Taxonomy" id="3064654"/>
    <lineage>
        <taxon>Bacteria</taxon>
        <taxon>Bacillati</taxon>
        <taxon>Actinomycetota</taxon>
        <taxon>Actinomycetes</taxon>
        <taxon>Micrococcales</taxon>
        <taxon>Cellulomonadaceae</taxon>
        <taxon>Actinotalea</taxon>
    </lineage>
</organism>
<dbReference type="InterPro" id="IPR050706">
    <property type="entry name" value="Cyclic-di-GMP_PDE-like"/>
</dbReference>
<evidence type="ECO:0000313" key="2">
    <source>
        <dbReference type="EMBL" id="MDO8108315.1"/>
    </source>
</evidence>
<dbReference type="InterPro" id="IPR035919">
    <property type="entry name" value="EAL_sf"/>
</dbReference>
<dbReference type="SUPFAM" id="SSF141868">
    <property type="entry name" value="EAL domain-like"/>
    <property type="match status" value="1"/>
</dbReference>
<comment type="caution">
    <text evidence="2">The sequence shown here is derived from an EMBL/GenBank/DDBJ whole genome shotgun (WGS) entry which is preliminary data.</text>
</comment>
<proteinExistence type="predicted"/>
<dbReference type="SMART" id="SM00065">
    <property type="entry name" value="GAF"/>
    <property type="match status" value="1"/>
</dbReference>
<dbReference type="InterPro" id="IPR003018">
    <property type="entry name" value="GAF"/>
</dbReference>
<keyword evidence="3" id="KW-1185">Reference proteome</keyword>
<evidence type="ECO:0000259" key="1">
    <source>
        <dbReference type="PROSITE" id="PS50883"/>
    </source>
</evidence>
<dbReference type="PANTHER" id="PTHR33121:SF70">
    <property type="entry name" value="SIGNALING PROTEIN YKOW"/>
    <property type="match status" value="1"/>
</dbReference>
<dbReference type="PROSITE" id="PS50883">
    <property type="entry name" value="EAL"/>
    <property type="match status" value="1"/>
</dbReference>
<dbReference type="EMBL" id="JAUQYP010000002">
    <property type="protein sequence ID" value="MDO8108315.1"/>
    <property type="molecule type" value="Genomic_DNA"/>
</dbReference>
<name>A0ABT9DBQ3_9CELL</name>
<dbReference type="InterPro" id="IPR029016">
    <property type="entry name" value="GAF-like_dom_sf"/>
</dbReference>
<dbReference type="CDD" id="cd01948">
    <property type="entry name" value="EAL"/>
    <property type="match status" value="1"/>
</dbReference>
<dbReference type="SUPFAM" id="SSF55781">
    <property type="entry name" value="GAF domain-like"/>
    <property type="match status" value="1"/>
</dbReference>
<dbReference type="Proteomes" id="UP001232536">
    <property type="component" value="Unassembled WGS sequence"/>
</dbReference>
<dbReference type="RefSeq" id="WP_304602023.1">
    <property type="nucleotide sequence ID" value="NZ_JAUQYP010000002.1"/>
</dbReference>
<protein>
    <submittedName>
        <fullName evidence="2">EAL domain-containing protein</fullName>
    </submittedName>
</protein>
<evidence type="ECO:0000313" key="3">
    <source>
        <dbReference type="Proteomes" id="UP001232536"/>
    </source>
</evidence>
<dbReference type="InterPro" id="IPR001633">
    <property type="entry name" value="EAL_dom"/>
</dbReference>
<dbReference type="PANTHER" id="PTHR33121">
    <property type="entry name" value="CYCLIC DI-GMP PHOSPHODIESTERASE PDEF"/>
    <property type="match status" value="1"/>
</dbReference>
<feature type="domain" description="EAL" evidence="1">
    <location>
        <begin position="168"/>
        <end position="424"/>
    </location>
</feature>
<accession>A0ABT9DBQ3</accession>
<gene>
    <name evidence="2" type="ORF">Q6348_14035</name>
</gene>
<reference evidence="2 3" key="1">
    <citation type="submission" date="2023-07" db="EMBL/GenBank/DDBJ databases">
        <title>Description of novel actinomycetes strains, isolated from tidal flat sediment.</title>
        <authorList>
            <person name="Lu C."/>
        </authorList>
    </citation>
    <scope>NUCLEOTIDE SEQUENCE [LARGE SCALE GENOMIC DNA]</scope>
    <source>
        <strain evidence="2 3">SYSU T00b441</strain>
    </source>
</reference>
<sequence>MDLPRELDRLESLLTYGILGGQGPDLTDIAELAAQLCGTRSAAVGFLGEDEVEVYATFGAPMRNIPRSMSVSAAAVERGEPVVLPNIPGALRPDHPFAQDGPVRAFAAVPLTGRDGLPLGVLAVHHTAPLELTDRHLHALRVLADHIMNRLELHRLDAWGGRTLGHARPVEPTRIRRALDAGELVPYLQPIVDLRTGSTVALEALIRWQHPEHGLLPPGDFLPVVEASGLMIPVGRQVRQRGMDALTRIRRLGSSAASIQLSINISPIELARPQLAAELMADLQERALGPDALVVEVTETAAFVDREAAVTQLRALDDAGVQIALDDYGAGHSSLTRLLSLPLSVLKLDRALTSRMLDDPRLETVVGSTVAMARDLGLHVIAEGVEVPQQAVRLLSMHCGYAQGWHFGHADTIDNTMAALRTLARA</sequence>